<gene>
    <name evidence="1" type="ORF">CHR53_01010</name>
</gene>
<dbReference type="Proteomes" id="UP000282892">
    <property type="component" value="Chromosome"/>
</dbReference>
<organism evidence="1 2">
    <name type="scientific">Neobacillus mesonae</name>
    <dbReference type="NCBI Taxonomy" id="1193713"/>
    <lineage>
        <taxon>Bacteria</taxon>
        <taxon>Bacillati</taxon>
        <taxon>Bacillota</taxon>
        <taxon>Bacilli</taxon>
        <taxon>Bacillales</taxon>
        <taxon>Bacillaceae</taxon>
        <taxon>Neobacillus</taxon>
    </lineage>
</organism>
<accession>A0A3Q9QVR9</accession>
<evidence type="ECO:0008006" key="3">
    <source>
        <dbReference type="Google" id="ProtNLM"/>
    </source>
</evidence>
<sequence>MKMVQQLQCPFSGIVQKINISINDYIYDWETLFYVRKEDGKIEGFQQSSGGKVIDFCVNEGDQITKNMIIGSIELDNSPQASD</sequence>
<dbReference type="RefSeq" id="WP_066390242.1">
    <property type="nucleotide sequence ID" value="NZ_CP022572.1"/>
</dbReference>
<evidence type="ECO:0000313" key="2">
    <source>
        <dbReference type="Proteomes" id="UP000282892"/>
    </source>
</evidence>
<dbReference type="AlphaFoldDB" id="A0A3Q9QVR9"/>
<keyword evidence="2" id="KW-1185">Reference proteome</keyword>
<name>A0A3Q9QVR9_9BACI</name>
<dbReference type="EMBL" id="CP022572">
    <property type="protein sequence ID" value="AZU59974.1"/>
    <property type="molecule type" value="Genomic_DNA"/>
</dbReference>
<protein>
    <recommendedName>
        <fullName evidence="3">Lipoyl-binding domain-containing protein</fullName>
    </recommendedName>
</protein>
<reference evidence="1 2" key="1">
    <citation type="submission" date="2017-07" db="EMBL/GenBank/DDBJ databases">
        <title>The complete genome sequence of Bacillus mesonae strain H20-5, an efficient strain improving plant abiotic stress resistance.</title>
        <authorList>
            <person name="Kim S.Y."/>
            <person name="Song H."/>
            <person name="Sang M.K."/>
            <person name="Weon H.-Y."/>
            <person name="Song J."/>
        </authorList>
    </citation>
    <scope>NUCLEOTIDE SEQUENCE [LARGE SCALE GENOMIC DNA]</scope>
    <source>
        <strain evidence="1 2">H20-5</strain>
    </source>
</reference>
<proteinExistence type="predicted"/>
<dbReference type="STRING" id="1193713.GCA_001636315_02752"/>
<dbReference type="KEGG" id="nmk:CHR53_01010"/>
<evidence type="ECO:0000313" key="1">
    <source>
        <dbReference type="EMBL" id="AZU59974.1"/>
    </source>
</evidence>
<dbReference type="OrthoDB" id="2639611at2"/>